<organism evidence="4 5">
    <name type="scientific">Candidatus Lokiarchaeum ossiferum</name>
    <dbReference type="NCBI Taxonomy" id="2951803"/>
    <lineage>
        <taxon>Archaea</taxon>
        <taxon>Promethearchaeati</taxon>
        <taxon>Promethearchaeota</taxon>
        <taxon>Promethearchaeia</taxon>
        <taxon>Promethearchaeales</taxon>
        <taxon>Promethearchaeaceae</taxon>
        <taxon>Candidatus Lokiarchaeum</taxon>
    </lineage>
</organism>
<gene>
    <name evidence="4" type="ORF">NEF87_002856</name>
</gene>
<protein>
    <recommendedName>
        <fullName evidence="3">AB hydrolase-1 domain-containing protein</fullName>
    </recommendedName>
</protein>
<sequence>MALISFLGGILSGILIEKLQKSVFHGMRIRRIEKNKQHWVQSQQITRKQEKILMDDGRELQGYIYSSDVTPETAPSIIFFHGLGGFAQDYNFEVFLSSLCLAGYRVFAYDFRASGNSRIAGEPHILKTLSESFVHRVYQDVPFAFEWVYNHIGVDQQHIFAIGASFGGSMVLSQLLHEERVGKIIALCAPHDSRVMFEQHFKQGSFFKRMLYKSVVRHIPDEEAFLTAFHEESPVCQIKEEVSYGNRIFLAHSKNDNVVLFKENFEHNKFQMRLPDVNCMVFDQGGHEFAGNQAPLMARILFWLQN</sequence>
<dbReference type="Gene3D" id="3.40.50.1820">
    <property type="entry name" value="alpha/beta hydrolase"/>
    <property type="match status" value="1"/>
</dbReference>
<evidence type="ECO:0000259" key="3">
    <source>
        <dbReference type="Pfam" id="PF00561"/>
    </source>
</evidence>
<comment type="similarity">
    <text evidence="2">Belongs to the AB hydrolase superfamily. FUS2 hydrolase family.</text>
</comment>
<reference evidence="4" key="1">
    <citation type="submission" date="2022-09" db="EMBL/GenBank/DDBJ databases">
        <title>Actin cytoskeleton and complex cell architecture in an #Asgard archaeon.</title>
        <authorList>
            <person name="Ponce Toledo R.I."/>
            <person name="Schleper C."/>
            <person name="Rodrigues Oliveira T."/>
            <person name="Wollweber F."/>
            <person name="Xu J."/>
            <person name="Rittmann S."/>
            <person name="Klingl A."/>
            <person name="Pilhofer M."/>
        </authorList>
    </citation>
    <scope>NUCLEOTIDE SEQUENCE</scope>
    <source>
        <strain evidence="4">B-35</strain>
    </source>
</reference>
<keyword evidence="5" id="KW-1185">Reference proteome</keyword>
<dbReference type="PANTHER" id="PTHR22946">
    <property type="entry name" value="DIENELACTONE HYDROLASE DOMAIN-CONTAINING PROTEIN-RELATED"/>
    <property type="match status" value="1"/>
</dbReference>
<dbReference type="Proteomes" id="UP001208689">
    <property type="component" value="Chromosome"/>
</dbReference>
<evidence type="ECO:0000256" key="2">
    <source>
        <dbReference type="ARBA" id="ARBA00038115"/>
    </source>
</evidence>
<evidence type="ECO:0000313" key="5">
    <source>
        <dbReference type="Proteomes" id="UP001208689"/>
    </source>
</evidence>
<dbReference type="SUPFAM" id="SSF53474">
    <property type="entry name" value="alpha/beta-Hydrolases"/>
    <property type="match status" value="1"/>
</dbReference>
<name>A0ABY6HSS7_9ARCH</name>
<evidence type="ECO:0000313" key="4">
    <source>
        <dbReference type="EMBL" id="UYP46571.1"/>
    </source>
</evidence>
<evidence type="ECO:0000256" key="1">
    <source>
        <dbReference type="ARBA" id="ARBA00022801"/>
    </source>
</evidence>
<dbReference type="EMBL" id="CP104013">
    <property type="protein sequence ID" value="UYP46571.1"/>
    <property type="molecule type" value="Genomic_DNA"/>
</dbReference>
<dbReference type="PANTHER" id="PTHR22946:SF9">
    <property type="entry name" value="POLYKETIDE TRANSFERASE AF380"/>
    <property type="match status" value="1"/>
</dbReference>
<feature type="domain" description="AB hydrolase-1" evidence="3">
    <location>
        <begin position="75"/>
        <end position="195"/>
    </location>
</feature>
<keyword evidence="1" id="KW-0378">Hydrolase</keyword>
<dbReference type="InterPro" id="IPR050261">
    <property type="entry name" value="FrsA_esterase"/>
</dbReference>
<dbReference type="Pfam" id="PF00561">
    <property type="entry name" value="Abhydrolase_1"/>
    <property type="match status" value="1"/>
</dbReference>
<dbReference type="InterPro" id="IPR000073">
    <property type="entry name" value="AB_hydrolase_1"/>
</dbReference>
<dbReference type="InterPro" id="IPR029058">
    <property type="entry name" value="AB_hydrolase_fold"/>
</dbReference>
<proteinExistence type="inferred from homology"/>
<accession>A0ABY6HSS7</accession>